<evidence type="ECO:0000256" key="8">
    <source>
        <dbReference type="SAM" id="MobiDB-lite"/>
    </source>
</evidence>
<comment type="caution">
    <text evidence="10">The sequence shown here is derived from an EMBL/GenBank/DDBJ whole genome shotgun (WGS) entry which is preliminary data.</text>
</comment>
<dbReference type="GO" id="GO:0004674">
    <property type="term" value="F:protein serine/threonine kinase activity"/>
    <property type="evidence" value="ECO:0007669"/>
    <property type="project" value="UniProtKB-KW"/>
</dbReference>
<organism evidence="10 11">
    <name type="scientific">Enhygromyxa salina</name>
    <dbReference type="NCBI Taxonomy" id="215803"/>
    <lineage>
        <taxon>Bacteria</taxon>
        <taxon>Pseudomonadati</taxon>
        <taxon>Myxococcota</taxon>
        <taxon>Polyangia</taxon>
        <taxon>Nannocystales</taxon>
        <taxon>Nannocystaceae</taxon>
        <taxon>Enhygromyxa</taxon>
    </lineage>
</organism>
<evidence type="ECO:0000256" key="6">
    <source>
        <dbReference type="ARBA" id="ARBA00022840"/>
    </source>
</evidence>
<dbReference type="Pfam" id="PF00069">
    <property type="entry name" value="Pkinase"/>
    <property type="match status" value="1"/>
</dbReference>
<dbReference type="PANTHER" id="PTHR43289">
    <property type="entry name" value="MITOGEN-ACTIVATED PROTEIN KINASE KINASE KINASE 20-RELATED"/>
    <property type="match status" value="1"/>
</dbReference>
<evidence type="ECO:0000256" key="1">
    <source>
        <dbReference type="ARBA" id="ARBA00012513"/>
    </source>
</evidence>
<keyword evidence="2" id="KW-0723">Serine/threonine-protein kinase</keyword>
<evidence type="ECO:0000313" key="11">
    <source>
        <dbReference type="Proteomes" id="UP000237968"/>
    </source>
</evidence>
<evidence type="ECO:0000259" key="9">
    <source>
        <dbReference type="PROSITE" id="PS50011"/>
    </source>
</evidence>
<keyword evidence="4 7" id="KW-0547">Nucleotide-binding</keyword>
<reference evidence="10 11" key="1">
    <citation type="submission" date="2018-03" db="EMBL/GenBank/DDBJ databases">
        <title>Draft Genome Sequences of the Obligatory Marine Myxobacteria Enhygromyxa salina SWB005.</title>
        <authorList>
            <person name="Poehlein A."/>
            <person name="Moghaddam J.A."/>
            <person name="Harms H."/>
            <person name="Alanjari M."/>
            <person name="Koenig G.M."/>
            <person name="Daniel R."/>
            <person name="Schaeberle T.F."/>
        </authorList>
    </citation>
    <scope>NUCLEOTIDE SEQUENCE [LARGE SCALE GENOMIC DNA]</scope>
    <source>
        <strain evidence="10 11">SWB005</strain>
    </source>
</reference>
<protein>
    <recommendedName>
        <fullName evidence="1">non-specific serine/threonine protein kinase</fullName>
        <ecNumber evidence="1">2.7.11.1</ecNumber>
    </recommendedName>
</protein>
<dbReference type="Gene3D" id="1.10.510.10">
    <property type="entry name" value="Transferase(Phosphotransferase) domain 1"/>
    <property type="match status" value="1"/>
</dbReference>
<dbReference type="InterPro" id="IPR011009">
    <property type="entry name" value="Kinase-like_dom_sf"/>
</dbReference>
<keyword evidence="5 10" id="KW-0418">Kinase</keyword>
<feature type="region of interest" description="Disordered" evidence="8">
    <location>
        <begin position="387"/>
        <end position="423"/>
    </location>
</feature>
<evidence type="ECO:0000256" key="5">
    <source>
        <dbReference type="ARBA" id="ARBA00022777"/>
    </source>
</evidence>
<dbReference type="GO" id="GO:0005524">
    <property type="term" value="F:ATP binding"/>
    <property type="evidence" value="ECO:0007669"/>
    <property type="project" value="UniProtKB-UniRule"/>
</dbReference>
<dbReference type="InterPro" id="IPR017441">
    <property type="entry name" value="Protein_kinase_ATP_BS"/>
</dbReference>
<feature type="region of interest" description="Disordered" evidence="8">
    <location>
        <begin position="497"/>
        <end position="553"/>
    </location>
</feature>
<dbReference type="PROSITE" id="PS00107">
    <property type="entry name" value="PROTEIN_KINASE_ATP"/>
    <property type="match status" value="1"/>
</dbReference>
<dbReference type="CDD" id="cd14014">
    <property type="entry name" value="STKc_PknB_like"/>
    <property type="match status" value="1"/>
</dbReference>
<proteinExistence type="predicted"/>
<accession>A0A2S9XAZ0</accession>
<dbReference type="SMART" id="SM00220">
    <property type="entry name" value="S_TKc"/>
    <property type="match status" value="1"/>
</dbReference>
<gene>
    <name evidence="10" type="primary">pkn1_18</name>
    <name evidence="10" type="ORF">ENSA5_68650</name>
</gene>
<keyword evidence="11" id="KW-1185">Reference proteome</keyword>
<evidence type="ECO:0000313" key="10">
    <source>
        <dbReference type="EMBL" id="PRP90024.1"/>
    </source>
</evidence>
<dbReference type="PANTHER" id="PTHR43289:SF6">
    <property type="entry name" value="SERINE_THREONINE-PROTEIN KINASE NEKL-3"/>
    <property type="match status" value="1"/>
</dbReference>
<evidence type="ECO:0000256" key="2">
    <source>
        <dbReference type="ARBA" id="ARBA00022527"/>
    </source>
</evidence>
<dbReference type="Proteomes" id="UP000237968">
    <property type="component" value="Unassembled WGS sequence"/>
</dbReference>
<keyword evidence="3 10" id="KW-0808">Transferase</keyword>
<feature type="binding site" evidence="7">
    <location>
        <position position="66"/>
    </location>
    <ligand>
        <name>ATP</name>
        <dbReference type="ChEBI" id="CHEBI:30616"/>
    </ligand>
</feature>
<name>A0A2S9XAZ0_9BACT</name>
<feature type="compositionally biased region" description="Basic and acidic residues" evidence="8">
    <location>
        <begin position="1"/>
        <end position="13"/>
    </location>
</feature>
<dbReference type="FunFam" id="1.10.510.10:FF:000021">
    <property type="entry name" value="Serine/threonine protein kinase"/>
    <property type="match status" value="1"/>
</dbReference>
<dbReference type="AlphaFoldDB" id="A0A2S9XAZ0"/>
<feature type="domain" description="Protein kinase" evidence="9">
    <location>
        <begin position="37"/>
        <end position="307"/>
    </location>
</feature>
<keyword evidence="6 7" id="KW-0067">ATP-binding</keyword>
<dbReference type="Gene3D" id="3.30.200.20">
    <property type="entry name" value="Phosphorylase Kinase, domain 1"/>
    <property type="match status" value="1"/>
</dbReference>
<feature type="compositionally biased region" description="Basic and acidic residues" evidence="8">
    <location>
        <begin position="541"/>
        <end position="553"/>
    </location>
</feature>
<dbReference type="EC" id="2.7.11.1" evidence="1"/>
<sequence length="553" mass="59622">MEDEPRLTPRQEDGPTLAEPEPEPGPSLTGTVLLDRYRVNAKIGAGGMGTVYLGEHTTIGKEFAIKVLSNEYAHRKDLVERFLREARAASMIRQQNVVEITDYGDTPEGSVFFVMEFLDGEDLGALLAREQRVPWDRVRHLMIQVCRALEAAHAAGIIHRDMKPDNCFRIERGKDPDFIKVLDFGIAKIESGEQGGKPLTQTGMIFGTPEYMSPEQAQGDKVDHRVDIYAVGVIMYELLCGRPPFEGSTFMAILTKHMFEVPEAPSKRAPDAGIPPEAEAIVLKAMQKDRAYRFQTMTEMIAAIEAVGTGAGAVEVVQESIARPEGGPTGFAPHQVGDGAAAVGAAAVGAGVEAAPTQRSGRKLIAGFAGLALVAAVVGYAVFGPNSQASENSPSDPVVVNEPEPEPAPEPAPEPEPAPQPVASDLTPVKLEFETNVPAQILDARDRAIFGTSDAPGGLEFELSDQPVKLILSAEGYEELEVEVVPNRESKRYQYELVEISTKPGTKPGKRPRPRPSAAPEPEPEPEPEPAASSHKLPTKGHNDGDLKNPFDN</sequence>
<dbReference type="PROSITE" id="PS50011">
    <property type="entry name" value="PROTEIN_KINASE_DOM"/>
    <property type="match status" value="1"/>
</dbReference>
<dbReference type="EMBL" id="PVNK01000305">
    <property type="protein sequence ID" value="PRP90024.1"/>
    <property type="molecule type" value="Genomic_DNA"/>
</dbReference>
<feature type="compositionally biased region" description="Pro residues" evidence="8">
    <location>
        <begin position="406"/>
        <end position="420"/>
    </location>
</feature>
<evidence type="ECO:0000256" key="7">
    <source>
        <dbReference type="PROSITE-ProRule" id="PRU10141"/>
    </source>
</evidence>
<feature type="region of interest" description="Disordered" evidence="8">
    <location>
        <begin position="1"/>
        <end position="30"/>
    </location>
</feature>
<dbReference type="SUPFAM" id="SSF56112">
    <property type="entry name" value="Protein kinase-like (PK-like)"/>
    <property type="match status" value="1"/>
</dbReference>
<dbReference type="InterPro" id="IPR000719">
    <property type="entry name" value="Prot_kinase_dom"/>
</dbReference>
<evidence type="ECO:0000256" key="3">
    <source>
        <dbReference type="ARBA" id="ARBA00022679"/>
    </source>
</evidence>
<evidence type="ECO:0000256" key="4">
    <source>
        <dbReference type="ARBA" id="ARBA00022741"/>
    </source>
</evidence>